<proteinExistence type="inferred from homology"/>
<accession>A0A5D0HK97</accession>
<evidence type="ECO:0000313" key="3">
    <source>
        <dbReference type="Proteomes" id="UP000323930"/>
    </source>
</evidence>
<dbReference type="InterPro" id="IPR006035">
    <property type="entry name" value="Ureohydrolase"/>
</dbReference>
<name>A0A5D0HK97_9FLAO</name>
<protein>
    <submittedName>
        <fullName evidence="2">Formimidoylglutamase</fullName>
    </submittedName>
</protein>
<dbReference type="RefSeq" id="WP_148544800.1">
    <property type="nucleotide sequence ID" value="NZ_VSDQ01000718.1"/>
</dbReference>
<dbReference type="Gene3D" id="3.40.800.10">
    <property type="entry name" value="Ureohydrolase domain"/>
    <property type="match status" value="1"/>
</dbReference>
<comment type="caution">
    <text evidence="2">The sequence shown here is derived from an EMBL/GenBank/DDBJ whole genome shotgun (WGS) entry which is preliminary data.</text>
</comment>
<dbReference type="PROSITE" id="PS51409">
    <property type="entry name" value="ARGINASE_2"/>
    <property type="match status" value="1"/>
</dbReference>
<evidence type="ECO:0000313" key="2">
    <source>
        <dbReference type="EMBL" id="TYA71813.1"/>
    </source>
</evidence>
<evidence type="ECO:0000256" key="1">
    <source>
        <dbReference type="PROSITE-ProRule" id="PRU00742"/>
    </source>
</evidence>
<organism evidence="2 3">
    <name type="scientific">Seonamhaeicola marinus</name>
    <dbReference type="NCBI Taxonomy" id="1912246"/>
    <lineage>
        <taxon>Bacteria</taxon>
        <taxon>Pseudomonadati</taxon>
        <taxon>Bacteroidota</taxon>
        <taxon>Flavobacteriia</taxon>
        <taxon>Flavobacteriales</taxon>
        <taxon>Flavobacteriaceae</taxon>
    </lineage>
</organism>
<dbReference type="GO" id="GO:0046872">
    <property type="term" value="F:metal ion binding"/>
    <property type="evidence" value="ECO:0007669"/>
    <property type="project" value="InterPro"/>
</dbReference>
<dbReference type="GO" id="GO:0016813">
    <property type="term" value="F:hydrolase activity, acting on carbon-nitrogen (but not peptide) bonds, in linear amidines"/>
    <property type="evidence" value="ECO:0007669"/>
    <property type="project" value="UniProtKB-ARBA"/>
</dbReference>
<dbReference type="AlphaFoldDB" id="A0A5D0HK97"/>
<dbReference type="Proteomes" id="UP000323930">
    <property type="component" value="Unassembled WGS sequence"/>
</dbReference>
<reference evidence="2 3" key="1">
    <citation type="submission" date="2019-08" db="EMBL/GenBank/DDBJ databases">
        <title>Seonamhaeicola sediminis sp. nov., isolated from marine sediment.</title>
        <authorList>
            <person name="Cao W.R."/>
        </authorList>
    </citation>
    <scope>NUCLEOTIDE SEQUENCE [LARGE SCALE GENOMIC DNA]</scope>
    <source>
        <strain evidence="2 3">B011</strain>
    </source>
</reference>
<gene>
    <name evidence="2" type="ORF">FUA24_19880</name>
</gene>
<comment type="similarity">
    <text evidence="1">Belongs to the arginase family.</text>
</comment>
<dbReference type="InterPro" id="IPR023696">
    <property type="entry name" value="Ureohydrolase_dom_sf"/>
</dbReference>
<dbReference type="SUPFAM" id="SSF52768">
    <property type="entry name" value="Arginase/deacetylase"/>
    <property type="match status" value="1"/>
</dbReference>
<dbReference type="CDD" id="cd09988">
    <property type="entry name" value="Formimidoylglutamase"/>
    <property type="match status" value="1"/>
</dbReference>
<sequence length="336" mass="37511">MDKLILLDNSTRNKLISKRSGESKFGQHVKLLSGISNIYEQLLNLDVEYVIFGIQEDIGVFANYGNPGTSKAWDATLKILLNIQSNQYTKAKKVLVLGHLDFGEELEEVSKFNSKDRNHIKRARQLVKSIDKHVAFLVNIIVSAGKKPIIVGGGHNNAYGNIKGTALALNETVSAINLDAHSDFRPEEGRHSGNGFSYAYAEGFLNKYFVFGLHENYTSEKTISTLNLVKAVKFNTFESIEIRREKKFRKEMETALSHISKGAFGIEIDCDAITNVPSSAMTPSGFSVKKARKFVNFFGAHDNAKYLHICEASPKKKSKKQIGKLITYLIIDFIKA</sequence>
<keyword evidence="3" id="KW-1185">Reference proteome</keyword>
<dbReference type="OrthoDB" id="9788689at2"/>
<dbReference type="EMBL" id="VSDQ01000718">
    <property type="protein sequence ID" value="TYA71813.1"/>
    <property type="molecule type" value="Genomic_DNA"/>
</dbReference>
<dbReference type="Pfam" id="PF00491">
    <property type="entry name" value="Arginase"/>
    <property type="match status" value="1"/>
</dbReference>